<dbReference type="InterPro" id="IPR053139">
    <property type="entry name" value="Surface_bspA-like"/>
</dbReference>
<keyword evidence="3" id="KW-1185">Reference proteome</keyword>
<evidence type="ECO:0000313" key="3">
    <source>
        <dbReference type="Proteomes" id="UP001460679"/>
    </source>
</evidence>
<dbReference type="Gene3D" id="3.80.10.10">
    <property type="entry name" value="Ribonuclease Inhibitor"/>
    <property type="match status" value="1"/>
</dbReference>
<evidence type="ECO:0000256" key="1">
    <source>
        <dbReference type="SAM" id="SignalP"/>
    </source>
</evidence>
<dbReference type="InterPro" id="IPR032675">
    <property type="entry name" value="LRR_dom_sf"/>
</dbReference>
<organism evidence="2 3">
    <name type="scientific">[Mycoplasma] gypis</name>
    <dbReference type="NCBI Taxonomy" id="92404"/>
    <lineage>
        <taxon>Bacteria</taxon>
        <taxon>Bacillati</taxon>
        <taxon>Mycoplasmatota</taxon>
        <taxon>Mycoplasmoidales</taxon>
        <taxon>Metamycoplasmataceae</taxon>
        <taxon>Metamycoplasma</taxon>
    </lineage>
</organism>
<dbReference type="RefSeq" id="WP_205499527.1">
    <property type="nucleotide sequence ID" value="NZ_CP148066.1"/>
</dbReference>
<dbReference type="PANTHER" id="PTHR45661">
    <property type="entry name" value="SURFACE ANTIGEN"/>
    <property type="match status" value="1"/>
</dbReference>
<keyword evidence="1" id="KW-0732">Signal</keyword>
<dbReference type="PANTHER" id="PTHR45661:SF3">
    <property type="entry name" value="IG-LIKE DOMAIN-CONTAINING PROTEIN"/>
    <property type="match status" value="1"/>
</dbReference>
<evidence type="ECO:0000313" key="2">
    <source>
        <dbReference type="EMBL" id="WXL28436.1"/>
    </source>
</evidence>
<dbReference type="SUPFAM" id="SSF52058">
    <property type="entry name" value="L domain-like"/>
    <property type="match status" value="1"/>
</dbReference>
<feature type="chain" id="PRO_5047117858" evidence="1">
    <location>
        <begin position="26"/>
        <end position="269"/>
    </location>
</feature>
<dbReference type="Proteomes" id="UP001460679">
    <property type="component" value="Chromosome"/>
</dbReference>
<dbReference type="EMBL" id="CP148066">
    <property type="protein sequence ID" value="WXL28436.1"/>
    <property type="molecule type" value="Genomic_DNA"/>
</dbReference>
<reference evidence="2" key="1">
    <citation type="submission" date="2024-03" db="EMBL/GenBank/DDBJ databases">
        <title>Complete genome sequence of Mycoplasma gypis type strain B1/T1.</title>
        <authorList>
            <person name="Spergser J."/>
        </authorList>
    </citation>
    <scope>NUCLEOTIDE SEQUENCE [LARGE SCALE GENOMIC DNA]</scope>
    <source>
        <strain evidence="2">B1/T1</strain>
    </source>
</reference>
<proteinExistence type="predicted"/>
<name>A0ABZ2RQS6_9BACT</name>
<sequence>MKRKLILFGSTLLPVALATSLVAGACDQQKTVNNSFLKSVLATKEGEVSPYNKATKTLDLSNSKITEIPDNGFSFIALSTYTNAELYDPVTKKLVIDNVILSNKIKKIGKNAFYNSGIKTITIPSDSVLESIGDGAFTLNDLHTVVLPNSLKVIGQYAFSQNKLESVTVGESLNVLETGVFSNNNLESFDFKNIKVVHDYALGEFKGASLTLPGTVSDFQINTFDYPQSKGKYTNKVQLTVENAALRQALTLSLQEAQNSKQEHNIELA</sequence>
<dbReference type="InterPro" id="IPR026906">
    <property type="entry name" value="LRR_5"/>
</dbReference>
<dbReference type="Pfam" id="PF13306">
    <property type="entry name" value="LRR_5"/>
    <property type="match status" value="1"/>
</dbReference>
<dbReference type="PROSITE" id="PS51257">
    <property type="entry name" value="PROKAR_LIPOPROTEIN"/>
    <property type="match status" value="1"/>
</dbReference>
<protein>
    <submittedName>
        <fullName evidence="2">Leucine-rich repeat domain-containing protein</fullName>
    </submittedName>
</protein>
<gene>
    <name evidence="2" type="ORF">WG616_00160</name>
</gene>
<accession>A0ABZ2RQS6</accession>
<feature type="signal peptide" evidence="1">
    <location>
        <begin position="1"/>
        <end position="25"/>
    </location>
</feature>